<evidence type="ECO:0000313" key="1">
    <source>
        <dbReference type="EMBL" id="JAI06769.1"/>
    </source>
</evidence>
<reference evidence="1" key="2">
    <citation type="journal article" date="2015" name="Fish Shellfish Immunol.">
        <title>Early steps in the European eel (Anguilla anguilla)-Vibrio vulnificus interaction in the gills: Role of the RtxA13 toxin.</title>
        <authorList>
            <person name="Callol A."/>
            <person name="Pajuelo D."/>
            <person name="Ebbesson L."/>
            <person name="Teles M."/>
            <person name="MacKenzie S."/>
            <person name="Amaro C."/>
        </authorList>
    </citation>
    <scope>NUCLEOTIDE SEQUENCE</scope>
</reference>
<dbReference type="EMBL" id="GBXM01001809">
    <property type="protein sequence ID" value="JAI06769.1"/>
    <property type="molecule type" value="Transcribed_RNA"/>
</dbReference>
<protein>
    <submittedName>
        <fullName evidence="1">Uncharacterized protein</fullName>
    </submittedName>
</protein>
<name>A0A0E9XYK9_ANGAN</name>
<proteinExistence type="predicted"/>
<organism evidence="1">
    <name type="scientific">Anguilla anguilla</name>
    <name type="common">European freshwater eel</name>
    <name type="synonym">Muraena anguilla</name>
    <dbReference type="NCBI Taxonomy" id="7936"/>
    <lineage>
        <taxon>Eukaryota</taxon>
        <taxon>Metazoa</taxon>
        <taxon>Chordata</taxon>
        <taxon>Craniata</taxon>
        <taxon>Vertebrata</taxon>
        <taxon>Euteleostomi</taxon>
        <taxon>Actinopterygii</taxon>
        <taxon>Neopterygii</taxon>
        <taxon>Teleostei</taxon>
        <taxon>Anguilliformes</taxon>
        <taxon>Anguillidae</taxon>
        <taxon>Anguilla</taxon>
    </lineage>
</organism>
<accession>A0A0E9XYK9</accession>
<dbReference type="AlphaFoldDB" id="A0A0E9XYK9"/>
<reference evidence="1" key="1">
    <citation type="submission" date="2014-11" db="EMBL/GenBank/DDBJ databases">
        <authorList>
            <person name="Amaro Gonzalez C."/>
        </authorList>
    </citation>
    <scope>NUCLEOTIDE SEQUENCE</scope>
</reference>
<sequence>MDFHFTQSQVFIAAREEDVDVTSHHPMTLKGQGLPCRKRGNHSTYWIVVAFVFQGISNSELSSINHLCAAVLSAGDGYRGDIIGFLQVHSPPGVSFSAGLSARSHLEPSAAFSINGLASPAPRLG</sequence>